<evidence type="ECO:0000313" key="2">
    <source>
        <dbReference type="Proteomes" id="UP000024635"/>
    </source>
</evidence>
<dbReference type="EMBL" id="JARK01001385">
    <property type="protein sequence ID" value="EYC11870.1"/>
    <property type="molecule type" value="Genomic_DNA"/>
</dbReference>
<proteinExistence type="predicted"/>
<accession>A0A016U9M2</accession>
<comment type="caution">
    <text evidence="1">The sequence shown here is derived from an EMBL/GenBank/DDBJ whole genome shotgun (WGS) entry which is preliminary data.</text>
</comment>
<keyword evidence="2" id="KW-1185">Reference proteome</keyword>
<reference evidence="2" key="1">
    <citation type="journal article" date="2015" name="Nat. Genet.">
        <title>The genome and transcriptome of the zoonotic hookworm Ancylostoma ceylanicum identify infection-specific gene families.</title>
        <authorList>
            <person name="Schwarz E.M."/>
            <person name="Hu Y."/>
            <person name="Antoshechkin I."/>
            <person name="Miller M.M."/>
            <person name="Sternberg P.W."/>
            <person name="Aroian R.V."/>
        </authorList>
    </citation>
    <scope>NUCLEOTIDE SEQUENCE</scope>
    <source>
        <strain evidence="2">HY135</strain>
    </source>
</reference>
<organism evidence="1 2">
    <name type="scientific">Ancylostoma ceylanicum</name>
    <dbReference type="NCBI Taxonomy" id="53326"/>
    <lineage>
        <taxon>Eukaryota</taxon>
        <taxon>Metazoa</taxon>
        <taxon>Ecdysozoa</taxon>
        <taxon>Nematoda</taxon>
        <taxon>Chromadorea</taxon>
        <taxon>Rhabditida</taxon>
        <taxon>Rhabditina</taxon>
        <taxon>Rhabditomorpha</taxon>
        <taxon>Strongyloidea</taxon>
        <taxon>Ancylostomatidae</taxon>
        <taxon>Ancylostomatinae</taxon>
        <taxon>Ancylostoma</taxon>
    </lineage>
</organism>
<dbReference type="AlphaFoldDB" id="A0A016U9M2"/>
<name>A0A016U9M2_9BILA</name>
<evidence type="ECO:0000313" key="1">
    <source>
        <dbReference type="EMBL" id="EYC11870.1"/>
    </source>
</evidence>
<protein>
    <submittedName>
        <fullName evidence="1">Uncharacterized protein</fullName>
    </submittedName>
</protein>
<sequence>MRYPLDHFAAAAMFAVRTHERTTRGKKLIQKCISKRSMVHRIATHGNHGWFARSKFHKSHLGPLWQGNRMIGAQPPRAQNLQENILTGTLHTGVIGGAEHKYRIYFAPSPHFCRVTVGVLPLVTTRYRTPTVTLQKCSCGTK</sequence>
<dbReference type="Proteomes" id="UP000024635">
    <property type="component" value="Unassembled WGS sequence"/>
</dbReference>
<gene>
    <name evidence="1" type="primary">Acey_s0049.g1819</name>
    <name evidence="1" type="ORF">Y032_0049g1819</name>
</gene>